<dbReference type="AlphaFoldDB" id="A0A368FBG7"/>
<feature type="domain" description="SXP/RAL-2 family protein Ani s 5-like cation-binding" evidence="3">
    <location>
        <begin position="38"/>
        <end position="130"/>
    </location>
</feature>
<dbReference type="PANTHER" id="PTHR21593:SF36">
    <property type="entry name" value="DUF148 DOMAIN-CONTAINING PROTEIN-RELATED"/>
    <property type="match status" value="1"/>
</dbReference>
<dbReference type="Pfam" id="PF02520">
    <property type="entry name" value="ANIS5_cation-bd"/>
    <property type="match status" value="1"/>
</dbReference>
<dbReference type="InterPro" id="IPR052823">
    <property type="entry name" value="SXP/RAL-2_related"/>
</dbReference>
<accession>A0A368FBG7</accession>
<protein>
    <recommendedName>
        <fullName evidence="3">SXP/RAL-2 family protein Ani s 5-like cation-binding domain-containing protein</fullName>
    </recommendedName>
</protein>
<gene>
    <name evidence="4" type="ORF">ANCCAN_24726</name>
</gene>
<dbReference type="PANTHER" id="PTHR21593">
    <property type="entry name" value="PRION-LIKE- Q/N-RICH -DOMAIN-BEARING PROTEIN PROTEIN"/>
    <property type="match status" value="1"/>
</dbReference>
<dbReference type="OrthoDB" id="5839864at2759"/>
<evidence type="ECO:0000313" key="4">
    <source>
        <dbReference type="EMBL" id="RCN29514.1"/>
    </source>
</evidence>
<sequence length="184" mass="21174">MRYLLLLSAVGITFAFFPFFPNCQPNFPFLRGVSWAGLQEFNRIQNDRSLTHQQYDSEMDKWAAKYGVSDAYNNYKQKLEDQKKTAEKELDDALKALPKFFEEIRKIENDPGLTWDQAAEKKRQLYSTLTPKQTQIAKDLTRLFAPPYANCQQPPQPVPYGPPGPYWPVVCGPVPCGPYMPFRG</sequence>
<name>A0A368FBG7_ANCCA</name>
<keyword evidence="2" id="KW-0732">Signal</keyword>
<organism evidence="4 5">
    <name type="scientific">Ancylostoma caninum</name>
    <name type="common">Dog hookworm</name>
    <dbReference type="NCBI Taxonomy" id="29170"/>
    <lineage>
        <taxon>Eukaryota</taxon>
        <taxon>Metazoa</taxon>
        <taxon>Ecdysozoa</taxon>
        <taxon>Nematoda</taxon>
        <taxon>Chromadorea</taxon>
        <taxon>Rhabditida</taxon>
        <taxon>Rhabditina</taxon>
        <taxon>Rhabditomorpha</taxon>
        <taxon>Strongyloidea</taxon>
        <taxon>Ancylostomatidae</taxon>
        <taxon>Ancylostomatinae</taxon>
        <taxon>Ancylostoma</taxon>
    </lineage>
</organism>
<keyword evidence="1" id="KW-0175">Coiled coil</keyword>
<dbReference type="InterPro" id="IPR003677">
    <property type="entry name" value="ANIS5_cation-bd"/>
</dbReference>
<proteinExistence type="predicted"/>
<evidence type="ECO:0000259" key="3">
    <source>
        <dbReference type="Pfam" id="PF02520"/>
    </source>
</evidence>
<feature type="signal peptide" evidence="2">
    <location>
        <begin position="1"/>
        <end position="15"/>
    </location>
</feature>
<dbReference type="EMBL" id="JOJR01001908">
    <property type="protein sequence ID" value="RCN29514.1"/>
    <property type="molecule type" value="Genomic_DNA"/>
</dbReference>
<dbReference type="Proteomes" id="UP000252519">
    <property type="component" value="Unassembled WGS sequence"/>
</dbReference>
<evidence type="ECO:0000256" key="1">
    <source>
        <dbReference type="SAM" id="Coils"/>
    </source>
</evidence>
<evidence type="ECO:0000256" key="2">
    <source>
        <dbReference type="SAM" id="SignalP"/>
    </source>
</evidence>
<comment type="caution">
    <text evidence="4">The sequence shown here is derived from an EMBL/GenBank/DDBJ whole genome shotgun (WGS) entry which is preliminary data.</text>
</comment>
<feature type="chain" id="PRO_5017010481" description="SXP/RAL-2 family protein Ani s 5-like cation-binding domain-containing protein" evidence="2">
    <location>
        <begin position="16"/>
        <end position="184"/>
    </location>
</feature>
<feature type="coiled-coil region" evidence="1">
    <location>
        <begin position="69"/>
        <end position="96"/>
    </location>
</feature>
<keyword evidence="5" id="KW-1185">Reference proteome</keyword>
<evidence type="ECO:0000313" key="5">
    <source>
        <dbReference type="Proteomes" id="UP000252519"/>
    </source>
</evidence>
<reference evidence="4 5" key="1">
    <citation type="submission" date="2014-10" db="EMBL/GenBank/DDBJ databases">
        <title>Draft genome of the hookworm Ancylostoma caninum.</title>
        <authorList>
            <person name="Mitreva M."/>
        </authorList>
    </citation>
    <scope>NUCLEOTIDE SEQUENCE [LARGE SCALE GENOMIC DNA]</scope>
    <source>
        <strain evidence="4 5">Baltimore</strain>
    </source>
</reference>